<dbReference type="Gene3D" id="3.40.50.300">
    <property type="entry name" value="P-loop containing nucleotide triphosphate hydrolases"/>
    <property type="match status" value="1"/>
</dbReference>
<reference evidence="2 3" key="1">
    <citation type="submission" date="2019-07" db="EMBL/GenBank/DDBJ databases">
        <title>Genomics analysis of Aphanomyces spp. identifies a new class of oomycete effector associated with host adaptation.</title>
        <authorList>
            <person name="Gaulin E."/>
        </authorList>
    </citation>
    <scope>NUCLEOTIDE SEQUENCE [LARGE SCALE GENOMIC DNA]</scope>
    <source>
        <strain evidence="2 3">ATCC 201684</strain>
    </source>
</reference>
<dbReference type="PANTHER" id="PTHR11566">
    <property type="entry name" value="DYNAMIN"/>
    <property type="match status" value="1"/>
</dbReference>
<dbReference type="GO" id="GO:0016020">
    <property type="term" value="C:membrane"/>
    <property type="evidence" value="ECO:0007669"/>
    <property type="project" value="TreeGrafter"/>
</dbReference>
<keyword evidence="3" id="KW-1185">Reference proteome</keyword>
<evidence type="ECO:0000259" key="1">
    <source>
        <dbReference type="PROSITE" id="PS51718"/>
    </source>
</evidence>
<dbReference type="Pfam" id="PF00350">
    <property type="entry name" value="Dynamin_N"/>
    <property type="match status" value="1"/>
</dbReference>
<dbReference type="SUPFAM" id="SSF52540">
    <property type="entry name" value="P-loop containing nucleoside triphosphate hydrolases"/>
    <property type="match status" value="1"/>
</dbReference>
<evidence type="ECO:0000313" key="2">
    <source>
        <dbReference type="EMBL" id="KAF0726041.1"/>
    </source>
</evidence>
<accession>A0A6G0WGC9</accession>
<dbReference type="PRINTS" id="PR00195">
    <property type="entry name" value="DYNAMIN"/>
</dbReference>
<dbReference type="InterPro" id="IPR030381">
    <property type="entry name" value="G_DYNAMIN_dom"/>
</dbReference>
<dbReference type="PANTHER" id="PTHR11566:SF21">
    <property type="entry name" value="DYNAMIN RELATED PROTEIN 1, ISOFORM A"/>
    <property type="match status" value="1"/>
</dbReference>
<feature type="domain" description="Dynamin-type G" evidence="1">
    <location>
        <begin position="115"/>
        <end position="381"/>
    </location>
</feature>
<evidence type="ECO:0000313" key="3">
    <source>
        <dbReference type="Proteomes" id="UP000481153"/>
    </source>
</evidence>
<dbReference type="SMART" id="SM00053">
    <property type="entry name" value="DYNc"/>
    <property type="match status" value="1"/>
</dbReference>
<dbReference type="VEuPathDB" id="FungiDB:AeMF1_000453"/>
<dbReference type="InterPro" id="IPR027417">
    <property type="entry name" value="P-loop_NTPase"/>
</dbReference>
<dbReference type="PROSITE" id="PS51718">
    <property type="entry name" value="G_DYNAMIN_2"/>
    <property type="match status" value="1"/>
</dbReference>
<dbReference type="GO" id="GO:0003924">
    <property type="term" value="F:GTPase activity"/>
    <property type="evidence" value="ECO:0007669"/>
    <property type="project" value="InterPro"/>
</dbReference>
<comment type="caution">
    <text evidence="2">The sequence shown here is derived from an EMBL/GenBank/DDBJ whole genome shotgun (WGS) entry which is preliminary data.</text>
</comment>
<proteinExistence type="predicted"/>
<gene>
    <name evidence="2" type="ORF">Ae201684_015627</name>
</gene>
<dbReference type="GO" id="GO:0008017">
    <property type="term" value="F:microtubule binding"/>
    <property type="evidence" value="ECO:0007669"/>
    <property type="project" value="TreeGrafter"/>
</dbReference>
<dbReference type="GO" id="GO:0005525">
    <property type="term" value="F:GTP binding"/>
    <property type="evidence" value="ECO:0007669"/>
    <property type="project" value="InterPro"/>
</dbReference>
<dbReference type="EMBL" id="VJMJ01000228">
    <property type="protein sequence ID" value="KAF0726041.1"/>
    <property type="molecule type" value="Genomic_DNA"/>
</dbReference>
<protein>
    <recommendedName>
        <fullName evidence="1">Dynamin-type G domain-containing protein</fullName>
    </recommendedName>
</protein>
<dbReference type="InterPro" id="IPR045063">
    <property type="entry name" value="Dynamin_N"/>
</dbReference>
<organism evidence="2 3">
    <name type="scientific">Aphanomyces euteiches</name>
    <dbReference type="NCBI Taxonomy" id="100861"/>
    <lineage>
        <taxon>Eukaryota</taxon>
        <taxon>Sar</taxon>
        <taxon>Stramenopiles</taxon>
        <taxon>Oomycota</taxon>
        <taxon>Saprolegniomycetes</taxon>
        <taxon>Saprolegniales</taxon>
        <taxon>Verrucalvaceae</taxon>
        <taxon>Aphanomyces</taxon>
    </lineage>
</organism>
<dbReference type="GO" id="GO:0005874">
    <property type="term" value="C:microtubule"/>
    <property type="evidence" value="ECO:0007669"/>
    <property type="project" value="TreeGrafter"/>
</dbReference>
<dbReference type="InterPro" id="IPR001401">
    <property type="entry name" value="Dynamin_GTPase"/>
</dbReference>
<dbReference type="AlphaFoldDB" id="A0A6G0WGC9"/>
<dbReference type="Proteomes" id="UP000481153">
    <property type="component" value="Unassembled WGS sequence"/>
</dbReference>
<sequence>MEMTPVSQCVVKGGLTVEGICISKFDQHQSTLLEKSFLEIPVGCANIPWTGQCYSRARRKMPSFSFKARFFLSCRCMLSPVQFAIFHGMDFSTARQYYDAIDQIRAVLNEFEDIVQEVPSFVVVGMQSVGKSAVLRRISGFPFPQDSQVCTRVPMELSMRRCRGREKLTVTIRAREKVWTDGDHEANLTAAQTEILGGKQFECQDLVRIVKQDADCPEVTLIDLPGLFFAGNDDAAPLQAMVEDLVTKRIASDMALICHVVPLNQDHKTLNTWLLVHNADPARRRTIFIFTKADKVTDKSEFQRRIGAIMEDESHEKGSVLPKCFIIHGAATTEKEELSSLAHVESWVDEMGLQESVSVGVRALNGHLESVMLAHIQENLPRLRRRLEKEEQEQRKHLALIGRTPMDASMVVFGGVQDMIQATQSCFASLLPSLRVKFESMATTLQEVTMEPLGNQLTADEIAAKLKTFQFSPLEYNASRQKREIRNMETPLVADFLTLAVEAREVLNKSRGLYNDAFEGSMDVLKAWMVQFDADTSQIATVSEATKPNFEKAMASVGLPKLRRALEATRAAALACVENLHHWNTGRCLMTANVTDFASESAPFDVDQSLVDALTPEARLMWKPVFTAVWNTRGFLNSRKKLVAEVVLNEVMRLLSDYVDKTVREVLCSCSAAMAAVSDEPGSLAKKRKRALDRENGVKSALQTIESLY</sequence>
<name>A0A6G0WGC9_9STRA</name>
<dbReference type="GO" id="GO:0005737">
    <property type="term" value="C:cytoplasm"/>
    <property type="evidence" value="ECO:0007669"/>
    <property type="project" value="TreeGrafter"/>
</dbReference>
<dbReference type="InterPro" id="IPR022812">
    <property type="entry name" value="Dynamin"/>
</dbReference>